<dbReference type="InterPro" id="IPR011611">
    <property type="entry name" value="PfkB_dom"/>
</dbReference>
<dbReference type="PANTHER" id="PTHR10584">
    <property type="entry name" value="SUGAR KINASE"/>
    <property type="match status" value="1"/>
</dbReference>
<dbReference type="PATRIC" id="fig|1409788.3.peg.878"/>
<comment type="caution">
    <text evidence="4">The sequence shown here is derived from an EMBL/GenBank/DDBJ whole genome shotgun (WGS) entry which is preliminary data.</text>
</comment>
<feature type="domain" description="Carbohydrate kinase PfkB" evidence="3">
    <location>
        <begin position="1"/>
        <end position="149"/>
    </location>
</feature>
<reference evidence="5" key="1">
    <citation type="submission" date="2015-07" db="EMBL/GenBank/DDBJ databases">
        <title>Genome sequencing of Sunxiuqinia dokdonensis strain SK.</title>
        <authorList>
            <person name="Ahn S."/>
            <person name="Kim B.-C."/>
        </authorList>
    </citation>
    <scope>NUCLEOTIDE SEQUENCE [LARGE SCALE GENOMIC DNA]</scope>
    <source>
        <strain evidence="5">SK</strain>
    </source>
</reference>
<protein>
    <recommendedName>
        <fullName evidence="3">Carbohydrate kinase PfkB domain-containing protein</fullName>
    </recommendedName>
</protein>
<accession>A0A0L8VCY4</accession>
<dbReference type="SUPFAM" id="SSF53613">
    <property type="entry name" value="Ribokinase-like"/>
    <property type="match status" value="1"/>
</dbReference>
<dbReference type="Proteomes" id="UP000036958">
    <property type="component" value="Unassembled WGS sequence"/>
</dbReference>
<proteinExistence type="predicted"/>
<keyword evidence="2" id="KW-0418">Kinase</keyword>
<name>A0A0L8VCY4_9BACT</name>
<evidence type="ECO:0000313" key="5">
    <source>
        <dbReference type="Proteomes" id="UP000036958"/>
    </source>
</evidence>
<keyword evidence="1" id="KW-0808">Transferase</keyword>
<gene>
    <name evidence="4" type="ORF">NC99_08610</name>
</gene>
<evidence type="ECO:0000256" key="1">
    <source>
        <dbReference type="ARBA" id="ARBA00022679"/>
    </source>
</evidence>
<dbReference type="AlphaFoldDB" id="A0A0L8VCY4"/>
<dbReference type="Pfam" id="PF00294">
    <property type="entry name" value="PfkB"/>
    <property type="match status" value="1"/>
</dbReference>
<dbReference type="OrthoDB" id="9813569at2"/>
<evidence type="ECO:0000259" key="3">
    <source>
        <dbReference type="Pfam" id="PF00294"/>
    </source>
</evidence>
<dbReference type="RefSeq" id="WP_053180061.1">
    <property type="nucleotide sequence ID" value="NZ_LGIA01000032.1"/>
</dbReference>
<sequence length="217" mass="24266">MKRALFFGLTTLDIQYYSDEFPEANVKVKTDPPEFFVGGPATNAAVAYAALNGEANLLAAIGESPFRSLFIDDFRSTGVSCLDLLKDQQVQPVLATVITSSGGQRTIFTHNPRKLAVSFDEKKLFDEHRPELLMLDGFYPEVAGRLAKEAKSRQIPVVFDGGSWKPHLPELLPFVDVPFAPMISIRPIAELPKLFLRFLINFQLPIRPSPGEQIQFW</sequence>
<dbReference type="PANTHER" id="PTHR10584:SF166">
    <property type="entry name" value="RIBOKINASE"/>
    <property type="match status" value="1"/>
</dbReference>
<dbReference type="EMBL" id="LGIA01000032">
    <property type="protein sequence ID" value="KOH46324.1"/>
    <property type="molecule type" value="Genomic_DNA"/>
</dbReference>
<evidence type="ECO:0000256" key="2">
    <source>
        <dbReference type="ARBA" id="ARBA00022777"/>
    </source>
</evidence>
<keyword evidence="5" id="KW-1185">Reference proteome</keyword>
<dbReference type="GO" id="GO:0016301">
    <property type="term" value="F:kinase activity"/>
    <property type="evidence" value="ECO:0007669"/>
    <property type="project" value="UniProtKB-KW"/>
</dbReference>
<dbReference type="InterPro" id="IPR029056">
    <property type="entry name" value="Ribokinase-like"/>
</dbReference>
<dbReference type="Gene3D" id="3.40.1190.20">
    <property type="match status" value="1"/>
</dbReference>
<dbReference type="STRING" id="1409788.NC99_08610"/>
<organism evidence="4 5">
    <name type="scientific">Sunxiuqinia dokdonensis</name>
    <dbReference type="NCBI Taxonomy" id="1409788"/>
    <lineage>
        <taxon>Bacteria</taxon>
        <taxon>Pseudomonadati</taxon>
        <taxon>Bacteroidota</taxon>
        <taxon>Bacteroidia</taxon>
        <taxon>Marinilabiliales</taxon>
        <taxon>Prolixibacteraceae</taxon>
        <taxon>Sunxiuqinia</taxon>
    </lineage>
</organism>
<evidence type="ECO:0000313" key="4">
    <source>
        <dbReference type="EMBL" id="KOH46324.1"/>
    </source>
</evidence>